<feature type="transmembrane region" description="Helical" evidence="3">
    <location>
        <begin position="563"/>
        <end position="584"/>
    </location>
</feature>
<accession>A0A1G6VKH0</accession>
<proteinExistence type="predicted"/>
<keyword evidence="3" id="KW-0472">Membrane</keyword>
<dbReference type="STRING" id="639004.SAMN04488239_10885"/>
<gene>
    <name evidence="4" type="ORF">SAMN04488239_10885</name>
</gene>
<dbReference type="InterPro" id="IPR050445">
    <property type="entry name" value="Bact_polysacc_biosynth/exp"/>
</dbReference>
<protein>
    <submittedName>
        <fullName evidence="4">Uncharacterized protein involved in exopolysaccharide biosynthesis</fullName>
    </submittedName>
</protein>
<dbReference type="RefSeq" id="WP_093031967.1">
    <property type="nucleotide sequence ID" value="NZ_FMZV01000008.1"/>
</dbReference>
<keyword evidence="3" id="KW-1133">Transmembrane helix</keyword>
<name>A0A1G6VKH0_9RHOB</name>
<dbReference type="Proteomes" id="UP000199628">
    <property type="component" value="Unassembled WGS sequence"/>
</dbReference>
<feature type="region of interest" description="Disordered" evidence="2">
    <location>
        <begin position="1"/>
        <end position="70"/>
    </location>
</feature>
<keyword evidence="1" id="KW-0175">Coiled coil</keyword>
<dbReference type="EMBL" id="FMZV01000008">
    <property type="protein sequence ID" value="SDD54014.1"/>
    <property type="molecule type" value="Genomic_DNA"/>
</dbReference>
<organism evidence="4 5">
    <name type="scientific">Ruegeria marina</name>
    <dbReference type="NCBI Taxonomy" id="639004"/>
    <lineage>
        <taxon>Bacteria</taxon>
        <taxon>Pseudomonadati</taxon>
        <taxon>Pseudomonadota</taxon>
        <taxon>Alphaproteobacteria</taxon>
        <taxon>Rhodobacterales</taxon>
        <taxon>Roseobacteraceae</taxon>
        <taxon>Ruegeria</taxon>
    </lineage>
</organism>
<feature type="coiled-coil region" evidence="1">
    <location>
        <begin position="307"/>
        <end position="334"/>
    </location>
</feature>
<evidence type="ECO:0000256" key="2">
    <source>
        <dbReference type="SAM" id="MobiDB-lite"/>
    </source>
</evidence>
<feature type="coiled-coil region" evidence="1">
    <location>
        <begin position="473"/>
        <end position="524"/>
    </location>
</feature>
<evidence type="ECO:0000313" key="4">
    <source>
        <dbReference type="EMBL" id="SDD54014.1"/>
    </source>
</evidence>
<dbReference type="AlphaFoldDB" id="A0A1G6VKH0"/>
<evidence type="ECO:0000313" key="5">
    <source>
        <dbReference type="Proteomes" id="UP000199628"/>
    </source>
</evidence>
<feature type="coiled-coil region" evidence="1">
    <location>
        <begin position="358"/>
        <end position="418"/>
    </location>
</feature>
<reference evidence="5" key="1">
    <citation type="submission" date="2016-10" db="EMBL/GenBank/DDBJ databases">
        <authorList>
            <person name="Varghese N."/>
            <person name="Submissions S."/>
        </authorList>
    </citation>
    <scope>NUCLEOTIDE SEQUENCE [LARGE SCALE GENOMIC DNA]</scope>
    <source>
        <strain evidence="5">CGMCC 1.9108</strain>
    </source>
</reference>
<feature type="transmembrane region" description="Helical" evidence="3">
    <location>
        <begin position="116"/>
        <end position="136"/>
    </location>
</feature>
<evidence type="ECO:0000256" key="3">
    <source>
        <dbReference type="SAM" id="Phobius"/>
    </source>
</evidence>
<evidence type="ECO:0000256" key="1">
    <source>
        <dbReference type="SAM" id="Coils"/>
    </source>
</evidence>
<dbReference type="PANTHER" id="PTHR32309">
    <property type="entry name" value="TYROSINE-PROTEIN KINASE"/>
    <property type="match status" value="1"/>
</dbReference>
<dbReference type="OrthoDB" id="8478456at2"/>
<keyword evidence="5" id="KW-1185">Reference proteome</keyword>
<sequence length="614" mass="67564">MTGNGENKPPAGRRLNLEAEWLVDPATDETRASAKDVSGAGRRLPSEAALSVDPTTDETGAPAEDAPGADRRLHLESALSVGPSTDETRASAKDVSGAVWSPPDVLRLLMALGQNYLWLIVAPIIGVLATVGYLLVKNPTYEVGAQLMLKFGKEMAAPATVSAAGTQTVIPMSIRLENITAEVQIMKDPALVRTVVEELGEDYFYGEDPAVTLLQKIKKWIKDTVSETKEAIRSVLVKIGLLPELSRLDRVILLIQSVLSIEHVTRSDVIELTLSYPDPFAGEEVLGRFLDAYFEKRREIYLDKRVQDFFRNELSAVNAKLEAAEAAHAQMLKENEAWLINDQRSLAVERRAALTHDLETARAVVQIEEDRLDRIDAEISELQALIPSQSSTRRNQIKDQLRLKLVDLQLQLEAEDNRSGARSLQVQSLNEQIAHLQMMIDAEPDRVSDSVVETKNPLLDSLLAQRSAAQLTLVATKTKIETLEDDIAQIEADLETKERVGAQLENIEQDLARLRHSKQAYSQAFEDTRISSEISEALLSNVVVIAKPQGGIAPAKPRVPRTIAVGFVLSLMVASGIILVVDALRPKVRDNTDLARLVGPGVLVRAIANSRRRR</sequence>
<keyword evidence="3" id="KW-0812">Transmembrane</keyword>
<dbReference type="PANTHER" id="PTHR32309:SF31">
    <property type="entry name" value="CAPSULAR EXOPOLYSACCHARIDE FAMILY"/>
    <property type="match status" value="1"/>
</dbReference>